<evidence type="ECO:0000313" key="2">
    <source>
        <dbReference type="EMBL" id="STW48271.1"/>
    </source>
</evidence>
<evidence type="ECO:0000313" key="1">
    <source>
        <dbReference type="EMBL" id="STT83575.1"/>
    </source>
</evidence>
<organism evidence="1 3">
    <name type="scientific">Klebsiella pneumoniae</name>
    <dbReference type="NCBI Taxonomy" id="573"/>
    <lineage>
        <taxon>Bacteria</taxon>
        <taxon>Pseudomonadati</taxon>
        <taxon>Pseudomonadota</taxon>
        <taxon>Gammaproteobacteria</taxon>
        <taxon>Enterobacterales</taxon>
        <taxon>Enterobacteriaceae</taxon>
        <taxon>Klebsiella/Raoultella group</taxon>
        <taxon>Klebsiella</taxon>
        <taxon>Klebsiella pneumoniae complex</taxon>
    </lineage>
</organism>
<protein>
    <submittedName>
        <fullName evidence="1">Uncharacterized protein</fullName>
    </submittedName>
</protein>
<proteinExistence type="predicted"/>
<accession>A0A377VUS0</accession>
<sequence length="141" mass="16243">MPFNLCWRKPNLPEGDLQLLVQGHASGVLRLTQAGYTDNGKVIDQTEYFRYQVFSGLLWYEIDGKEMAEATFHLQIKGTSVGTFKLKLSHKPSWEAGQNNYTTGLHWDDAKYLIQRRDLVGCDLELYKAIDENFDFLISIH</sequence>
<reference evidence="3 4" key="1">
    <citation type="submission" date="2018-06" db="EMBL/GenBank/DDBJ databases">
        <authorList>
            <consortium name="Pathogen Informatics"/>
            <person name="Doyle S."/>
        </authorList>
    </citation>
    <scope>NUCLEOTIDE SEQUENCE [LARGE SCALE GENOMIC DNA]</scope>
    <source>
        <strain evidence="1 3">NCTC5047</strain>
        <strain evidence="2 4">NCTC9617</strain>
    </source>
</reference>
<dbReference type="Proteomes" id="UP000255167">
    <property type="component" value="Unassembled WGS sequence"/>
</dbReference>
<dbReference type="AlphaFoldDB" id="A0A377VUS0"/>
<dbReference type="EMBL" id="UGNC01000005">
    <property type="protein sequence ID" value="STW48271.1"/>
    <property type="molecule type" value="Genomic_DNA"/>
</dbReference>
<evidence type="ECO:0000313" key="4">
    <source>
        <dbReference type="Proteomes" id="UP000255167"/>
    </source>
</evidence>
<name>A0A377VUS0_KLEPN</name>
<gene>
    <name evidence="1" type="ORF">NCTC5047_04591</name>
    <name evidence="2" type="ORF">NCTC9617_04862</name>
</gene>
<dbReference type="RefSeq" id="WP_223349716.1">
    <property type="nucleotide sequence ID" value="NZ_BIIY01000006.1"/>
</dbReference>
<dbReference type="EMBL" id="UGLH01000006">
    <property type="protein sequence ID" value="STT83575.1"/>
    <property type="molecule type" value="Genomic_DNA"/>
</dbReference>
<dbReference type="Proteomes" id="UP000254340">
    <property type="component" value="Unassembled WGS sequence"/>
</dbReference>
<evidence type="ECO:0000313" key="3">
    <source>
        <dbReference type="Proteomes" id="UP000254340"/>
    </source>
</evidence>